<dbReference type="RefSeq" id="WP_274150771.1">
    <property type="nucleotide sequence ID" value="NZ_CP117811.1"/>
</dbReference>
<comment type="subcellular location">
    <subcellularLocation>
        <location evidence="2">Cell membrane</location>
    </subcellularLocation>
    <subcellularLocation>
        <location evidence="1">Membrane</location>
        <topology evidence="1">Single-pass membrane protein</topology>
    </subcellularLocation>
</comment>
<evidence type="ECO:0000259" key="12">
    <source>
        <dbReference type="Pfam" id="PF00905"/>
    </source>
</evidence>
<dbReference type="PANTHER" id="PTHR30627">
    <property type="entry name" value="PEPTIDOGLYCAN D,D-TRANSPEPTIDASE"/>
    <property type="match status" value="1"/>
</dbReference>
<keyword evidence="10" id="KW-0961">Cell wall biogenesis/degradation</keyword>
<dbReference type="Proteomes" id="UP001214250">
    <property type="component" value="Chromosome 1"/>
</dbReference>
<dbReference type="Pfam" id="PF00905">
    <property type="entry name" value="Transpeptidase"/>
    <property type="match status" value="1"/>
</dbReference>
<evidence type="ECO:0000256" key="6">
    <source>
        <dbReference type="ARBA" id="ARBA00022960"/>
    </source>
</evidence>
<protein>
    <submittedName>
        <fullName evidence="14">Penicillin-binding transpeptidase domain-containing protein</fullName>
    </submittedName>
</protein>
<keyword evidence="5 11" id="KW-0812">Transmembrane</keyword>
<dbReference type="Pfam" id="PF03717">
    <property type="entry name" value="PBP_dimer"/>
    <property type="match status" value="1"/>
</dbReference>
<dbReference type="InterPro" id="IPR001460">
    <property type="entry name" value="PCN-bd_Tpept"/>
</dbReference>
<organism evidence="14 15">
    <name type="scientific">Lentisphaera profundi</name>
    <dbReference type="NCBI Taxonomy" id="1658616"/>
    <lineage>
        <taxon>Bacteria</taxon>
        <taxon>Pseudomonadati</taxon>
        <taxon>Lentisphaerota</taxon>
        <taxon>Lentisphaeria</taxon>
        <taxon>Lentisphaerales</taxon>
        <taxon>Lentisphaeraceae</taxon>
        <taxon>Lentisphaera</taxon>
    </lineage>
</organism>
<evidence type="ECO:0000256" key="5">
    <source>
        <dbReference type="ARBA" id="ARBA00022692"/>
    </source>
</evidence>
<evidence type="ECO:0000313" key="14">
    <source>
        <dbReference type="EMBL" id="WDE96706.1"/>
    </source>
</evidence>
<keyword evidence="7" id="KW-0573">Peptidoglycan synthesis</keyword>
<dbReference type="InterPro" id="IPR050515">
    <property type="entry name" value="Beta-lactam/transpept"/>
</dbReference>
<keyword evidence="15" id="KW-1185">Reference proteome</keyword>
<name>A0ABY7VS33_9BACT</name>
<sequence length="738" mass="83245">MSFKERVNKEFSPRMWVLLLMAVAFSAILIWRLYYVQLLDKGAYTSEMKKQIIRPVRIPPVRGRIESINGEVLANNEPSFSLDFYLPEYRRPGVSKYWTAAENVSVFIKEIEARIHHHANISTSFIEKALRRREKDLGISLQKKAKTKEAFEQQKIRNQLLRKEKLESLVVFKDVLPGLIDQVKSLNLPNSLEWRDAQLLCHLDKIKVDEGLGSYSRTGKALIQELDALCLAMGREHEVELEDVVQHLYRKPALPFRGLSDLSLKDRSVLAGRKTKRYQVVMTPKRIYKDNYVFSHITGYTGRREPSSHEDIDDYFYFSPELWGRTGLEYAYDKELAGKGGKELLYVNRTGFAVDKVKGLGTENSIIEAKHGENLRLTIDEEAQAIAYDLMKDKRGSMVVMDIYTGAILVMVSTPSFDLSRIRHFDYYKEIVRDAPSVPWVKLPRAMHNRAVQAAYMPGSIIKPLVAGLALESGLIDEDSIYDCDGAYKLGKSSKIRCANRWGHGKLNVTKALEVSCNPFFIDLAVRLGMEDLVGLYERVGLGKFPIYEEGISKRLSYESKGSLPDIELDNRIGELAYIGIGQGKIELSPIQACAYIAAIANGGNLLKPYLVDEHLDSLEKNIISKHQNHFRGDLGFSQKTIDLIHRGMFDVIHGSNASAKAGRTDEGITLAGKTGTAQVPYYEKNEQGKTKLGADGKAIRKIQKNCWFASFGPYESPRYASIVLVEDGNSGGRVLLQ</sequence>
<dbReference type="InterPro" id="IPR036138">
    <property type="entry name" value="PBP_dimer_sf"/>
</dbReference>
<evidence type="ECO:0000256" key="1">
    <source>
        <dbReference type="ARBA" id="ARBA00004167"/>
    </source>
</evidence>
<evidence type="ECO:0000256" key="8">
    <source>
        <dbReference type="ARBA" id="ARBA00022989"/>
    </source>
</evidence>
<dbReference type="Gene3D" id="3.40.710.10">
    <property type="entry name" value="DD-peptidase/beta-lactamase superfamily"/>
    <property type="match status" value="1"/>
</dbReference>
<dbReference type="SUPFAM" id="SSF56601">
    <property type="entry name" value="beta-lactamase/transpeptidase-like"/>
    <property type="match status" value="1"/>
</dbReference>
<feature type="domain" description="Penicillin-binding protein transpeptidase" evidence="12">
    <location>
        <begin position="396"/>
        <end position="733"/>
    </location>
</feature>
<evidence type="ECO:0000259" key="13">
    <source>
        <dbReference type="Pfam" id="PF03717"/>
    </source>
</evidence>
<dbReference type="PANTHER" id="PTHR30627:SF2">
    <property type="entry name" value="PEPTIDOGLYCAN D,D-TRANSPEPTIDASE MRDA"/>
    <property type="match status" value="1"/>
</dbReference>
<dbReference type="InterPro" id="IPR005311">
    <property type="entry name" value="PBP_dimer"/>
</dbReference>
<evidence type="ECO:0000256" key="7">
    <source>
        <dbReference type="ARBA" id="ARBA00022984"/>
    </source>
</evidence>
<feature type="transmembrane region" description="Helical" evidence="11">
    <location>
        <begin position="16"/>
        <end position="35"/>
    </location>
</feature>
<evidence type="ECO:0000256" key="9">
    <source>
        <dbReference type="ARBA" id="ARBA00023136"/>
    </source>
</evidence>
<keyword evidence="6" id="KW-0133">Cell shape</keyword>
<keyword evidence="4" id="KW-0645">Protease</keyword>
<keyword evidence="3" id="KW-1003">Cell membrane</keyword>
<evidence type="ECO:0000256" key="3">
    <source>
        <dbReference type="ARBA" id="ARBA00022475"/>
    </source>
</evidence>
<evidence type="ECO:0000256" key="10">
    <source>
        <dbReference type="ARBA" id="ARBA00023316"/>
    </source>
</evidence>
<feature type="domain" description="Penicillin-binding protein dimerisation" evidence="13">
    <location>
        <begin position="279"/>
        <end position="354"/>
    </location>
</feature>
<evidence type="ECO:0000256" key="2">
    <source>
        <dbReference type="ARBA" id="ARBA00004236"/>
    </source>
</evidence>
<proteinExistence type="predicted"/>
<keyword evidence="4" id="KW-0378">Hydrolase</keyword>
<dbReference type="SUPFAM" id="SSF56519">
    <property type="entry name" value="Penicillin binding protein dimerisation domain"/>
    <property type="match status" value="2"/>
</dbReference>
<gene>
    <name evidence="14" type="ORF">PQO03_01835</name>
</gene>
<keyword evidence="9 11" id="KW-0472">Membrane</keyword>
<reference evidence="14 15" key="1">
    <citation type="submission" date="2023-02" db="EMBL/GenBank/DDBJ databases">
        <title>Genome sequence of Lentisphaera profundi SAORIC-696.</title>
        <authorList>
            <person name="Kim e."/>
            <person name="Cho J.-C."/>
            <person name="Choi A."/>
            <person name="Kang I."/>
        </authorList>
    </citation>
    <scope>NUCLEOTIDE SEQUENCE [LARGE SCALE GENOMIC DNA]</scope>
    <source>
        <strain evidence="14 15">SAORIC-696</strain>
    </source>
</reference>
<dbReference type="InterPro" id="IPR012338">
    <property type="entry name" value="Beta-lactam/transpept-like"/>
</dbReference>
<evidence type="ECO:0000256" key="4">
    <source>
        <dbReference type="ARBA" id="ARBA00022645"/>
    </source>
</evidence>
<evidence type="ECO:0000313" key="15">
    <source>
        <dbReference type="Proteomes" id="UP001214250"/>
    </source>
</evidence>
<keyword evidence="8 11" id="KW-1133">Transmembrane helix</keyword>
<dbReference type="Gene3D" id="3.90.1310.10">
    <property type="entry name" value="Penicillin-binding protein 2a (Domain 2)"/>
    <property type="match status" value="2"/>
</dbReference>
<keyword evidence="4" id="KW-0121">Carboxypeptidase</keyword>
<evidence type="ECO:0000256" key="11">
    <source>
        <dbReference type="SAM" id="Phobius"/>
    </source>
</evidence>
<dbReference type="EMBL" id="CP117811">
    <property type="protein sequence ID" value="WDE96706.1"/>
    <property type="molecule type" value="Genomic_DNA"/>
</dbReference>
<accession>A0ABY7VS33</accession>